<proteinExistence type="predicted"/>
<keyword evidence="2" id="KW-0614">Plasmid</keyword>
<dbReference type="SUPFAM" id="SSF48403">
    <property type="entry name" value="Ankyrin repeat"/>
    <property type="match status" value="1"/>
</dbReference>
<protein>
    <submittedName>
        <fullName evidence="2">ShET2/EspL2 family type III secretion system effector toxin</fullName>
    </submittedName>
</protein>
<name>A0AA92QDT1_RALSL</name>
<dbReference type="InterPro" id="IPR036770">
    <property type="entry name" value="Ankyrin_rpt-contain_sf"/>
</dbReference>
<reference evidence="3" key="1">
    <citation type="submission" date="2020-04" db="EMBL/GenBank/DDBJ databases">
        <title>Ralstonia solanacearum UW576, UW763, UW773, and UW774.</title>
        <authorList>
            <person name="Steidl O."/>
            <person name="Truchon A."/>
            <person name="Allen C."/>
        </authorList>
    </citation>
    <scope>NUCLEOTIDE SEQUENCE [LARGE SCALE GENOMIC DNA]</scope>
    <source>
        <strain evidence="3">UW774</strain>
        <plasmid evidence="3">pUW774mp</plasmid>
    </source>
</reference>
<feature type="domain" description="ShET2 enterotoxin N-terminal" evidence="1">
    <location>
        <begin position="202"/>
        <end position="427"/>
    </location>
</feature>
<dbReference type="AlphaFoldDB" id="A0AA92QDT1"/>
<evidence type="ECO:0000259" key="1">
    <source>
        <dbReference type="Pfam" id="PF07906"/>
    </source>
</evidence>
<sequence>MKTAVEDMSTLSNHRVKRWFRKSASEQYLYAKRLLPQQRDALEKQLAQKMRGNTPEAREALTMWMSVQQARLRMHSPLQQQAYRSQQAANAILGGTVIGAAISVPALRRTRAQYYHSSDRPEYEKAFNNFMSVIVDSSLGPEIRKAVIERLDYHAWSEGTIAPQEMQLLHEQGAETLANSGYRAESPLTFQSASRRPAPPPTKAEPYFSPKRAMTDLNLSILLKNGDARLDPGGDYLACRHLALAYCLASDDNGGKFDFDKLSISGNRHYDNFPDKAWRDKYVQPTVLAWAGLGPDSQRAVVDGDRFGAVLANVFKRLEATGQDHASAVIHTANFGDGAAAAFTGHAMAVAIRIKTDPVDGRRVYVANVYDPNRTLTHKRVRVTDLQSLEHLAFDDFLDAGVNYGKPTVLGMISKSMPLDLSRETTQSGEATLKARIGLALLDDVPQELHAVAEQLRGGGSAHLQGDELIDLLAAKDASGHPALHLALYHGSAEAMKAYGQLLAQAGLDYDTQVSLLAAKDQFGVPAFNNAMSVRYNWDVVESFAGMVLDADLPDEARAKVLEGKDSSGVSSLLQAVLCGNADAVGLFVMKIRHSALPDEMKTQLLAAKSAEGTPALAVAMERGDSYSMMRFVKQVLHSSLPDEMKVELVAGKRADGVSAVERAGQAGHQALVALYGDLVRQSHLPKTMQAELLAGSNPPV</sequence>
<evidence type="ECO:0000313" key="2">
    <source>
        <dbReference type="EMBL" id="QOK99283.1"/>
    </source>
</evidence>
<gene>
    <name evidence="2" type="ORF">HF909_23400</name>
</gene>
<organism evidence="2 3">
    <name type="scientific">Ralstonia solanacearum</name>
    <name type="common">Pseudomonas solanacearum</name>
    <dbReference type="NCBI Taxonomy" id="305"/>
    <lineage>
        <taxon>Bacteria</taxon>
        <taxon>Pseudomonadati</taxon>
        <taxon>Pseudomonadota</taxon>
        <taxon>Betaproteobacteria</taxon>
        <taxon>Burkholderiales</taxon>
        <taxon>Burkholderiaceae</taxon>
        <taxon>Ralstonia</taxon>
        <taxon>Ralstonia solanacearum species complex</taxon>
    </lineage>
</organism>
<geneLocation type="plasmid" evidence="2 3">
    <name>pUW774mp</name>
</geneLocation>
<evidence type="ECO:0000313" key="3">
    <source>
        <dbReference type="Proteomes" id="UP000593970"/>
    </source>
</evidence>
<dbReference type="Gene3D" id="1.25.40.20">
    <property type="entry name" value="Ankyrin repeat-containing domain"/>
    <property type="match status" value="1"/>
</dbReference>
<dbReference type="Pfam" id="PF07906">
    <property type="entry name" value="Toxin_15"/>
    <property type="match status" value="1"/>
</dbReference>
<accession>A0AA92QDT1</accession>
<dbReference type="EMBL" id="CP051170">
    <property type="protein sequence ID" value="QOK99283.1"/>
    <property type="molecule type" value="Genomic_DNA"/>
</dbReference>
<dbReference type="InterPro" id="IPR012927">
    <property type="entry name" value="Toxin_15_N"/>
</dbReference>
<dbReference type="Proteomes" id="UP000593970">
    <property type="component" value="Plasmid pUW774mp"/>
</dbReference>